<dbReference type="EMBL" id="LGTW01000004">
    <property type="protein sequence ID" value="KWX24761.1"/>
    <property type="molecule type" value="Genomic_DNA"/>
</dbReference>
<reference evidence="1 3" key="1">
    <citation type="submission" date="2015-07" db="EMBL/GenBank/DDBJ databases">
        <title>A draft genome sequence of Mycobacterium wolinskyi.</title>
        <authorList>
            <person name="de Man T.J."/>
            <person name="Perry K.A."/>
            <person name="Coulliette A.D."/>
            <person name="Jensen B."/>
            <person name="Toney N.C."/>
            <person name="Limbago B.M."/>
            <person name="Noble-Wang J."/>
        </authorList>
    </citation>
    <scope>NUCLEOTIDE SEQUENCE [LARGE SCALE GENOMIC DNA]</scope>
    <source>
        <strain evidence="1 3">CDC_01</strain>
    </source>
</reference>
<organism evidence="1 3">
    <name type="scientific">Mycolicibacterium wolinskyi</name>
    <dbReference type="NCBI Taxonomy" id="59750"/>
    <lineage>
        <taxon>Bacteria</taxon>
        <taxon>Bacillati</taxon>
        <taxon>Actinomycetota</taxon>
        <taxon>Actinomycetes</taxon>
        <taxon>Mycobacteriales</taxon>
        <taxon>Mycobacteriaceae</taxon>
        <taxon>Mycolicibacterium</taxon>
    </lineage>
</organism>
<evidence type="ECO:0000313" key="1">
    <source>
        <dbReference type="EMBL" id="KWX24761.1"/>
    </source>
</evidence>
<dbReference type="PATRIC" id="fig|59750.3.peg.5623"/>
<accession>A0A132PR03</accession>
<sequence length="101" mass="11618">MTDAVKWEANGDDPAAPDERDARYEWIDLDVPADNWWEVVDDPVLVDRGLDGWTFHSCTPSPHGDDRVVLTYYRALKLPVLHGARPSRRGRRFERGVCGRR</sequence>
<dbReference type="RefSeq" id="WP_067846664.1">
    <property type="nucleotide sequence ID" value="NZ_JACKUA010000031.1"/>
</dbReference>
<dbReference type="Proteomes" id="UP000193964">
    <property type="component" value="Unassembled WGS sequence"/>
</dbReference>
<reference evidence="2 4" key="2">
    <citation type="submission" date="2016-01" db="EMBL/GenBank/DDBJ databases">
        <title>The new phylogeny of the genus Mycobacterium.</title>
        <authorList>
            <person name="Tarcisio F."/>
            <person name="Conor M."/>
            <person name="Antonella G."/>
            <person name="Elisabetta G."/>
            <person name="Giulia F.S."/>
            <person name="Sara T."/>
            <person name="Anna F."/>
            <person name="Clotilde B."/>
            <person name="Roberto B."/>
            <person name="Veronica D.S."/>
            <person name="Fabio R."/>
            <person name="Monica P."/>
            <person name="Olivier J."/>
            <person name="Enrico T."/>
            <person name="Nicola S."/>
        </authorList>
    </citation>
    <scope>NUCLEOTIDE SEQUENCE [LARGE SCALE GENOMIC DNA]</scope>
    <source>
        <strain evidence="2 4">ATCC 700010</strain>
    </source>
</reference>
<dbReference type="OrthoDB" id="4629608at2"/>
<evidence type="ECO:0000313" key="2">
    <source>
        <dbReference type="EMBL" id="ORX18329.1"/>
    </source>
</evidence>
<proteinExistence type="predicted"/>
<comment type="caution">
    <text evidence="1">The sequence shown here is derived from an EMBL/GenBank/DDBJ whole genome shotgun (WGS) entry which is preliminary data.</text>
</comment>
<evidence type="ECO:0000313" key="4">
    <source>
        <dbReference type="Proteomes" id="UP000193964"/>
    </source>
</evidence>
<dbReference type="EMBL" id="LQQA01000005">
    <property type="protein sequence ID" value="ORX18329.1"/>
    <property type="molecule type" value="Genomic_DNA"/>
</dbReference>
<keyword evidence="3" id="KW-1185">Reference proteome</keyword>
<evidence type="ECO:0000313" key="3">
    <source>
        <dbReference type="Proteomes" id="UP000070612"/>
    </source>
</evidence>
<gene>
    <name evidence="1" type="ORF">AFM11_08875</name>
    <name evidence="2" type="ORF">AWC31_13495</name>
</gene>
<protein>
    <submittedName>
        <fullName evidence="1">Uncharacterized protein</fullName>
    </submittedName>
</protein>
<dbReference type="AlphaFoldDB" id="A0A132PR03"/>
<name>A0A132PR03_9MYCO</name>
<dbReference type="Proteomes" id="UP000070612">
    <property type="component" value="Unassembled WGS sequence"/>
</dbReference>